<evidence type="ECO:0000313" key="2">
    <source>
        <dbReference type="Proteomes" id="UP001143910"/>
    </source>
</evidence>
<sequence>MQVKEREHAQLKSQLATLQSGLEKSRAATAAEVDRKDQKKVIAALQRSVARLERVVTALSQPVVEAGKPGDDWLCAGASDHLSRSKSQHRCFVVYERCGDFSTEAEVAQEQRRGEIC</sequence>
<dbReference type="Proteomes" id="UP001143910">
    <property type="component" value="Unassembled WGS sequence"/>
</dbReference>
<reference evidence="1" key="1">
    <citation type="submission" date="2022-08" db="EMBL/GenBank/DDBJ databases">
        <title>Genome Sequence of Lecanicillium fungicola.</title>
        <authorList>
            <person name="Buettner E."/>
        </authorList>
    </citation>
    <scope>NUCLEOTIDE SEQUENCE</scope>
    <source>
        <strain evidence="1">Babe33</strain>
    </source>
</reference>
<dbReference type="EMBL" id="JANJQO010002109">
    <property type="protein sequence ID" value="KAJ2968064.1"/>
    <property type="molecule type" value="Genomic_DNA"/>
</dbReference>
<gene>
    <name evidence="1" type="ORF">NQ176_g9360</name>
</gene>
<accession>A0ACC1MP57</accession>
<name>A0ACC1MP57_9HYPO</name>
<protein>
    <submittedName>
        <fullName evidence="1">Uncharacterized protein</fullName>
    </submittedName>
</protein>
<keyword evidence="2" id="KW-1185">Reference proteome</keyword>
<organism evidence="1 2">
    <name type="scientific">Zarea fungicola</name>
    <dbReference type="NCBI Taxonomy" id="93591"/>
    <lineage>
        <taxon>Eukaryota</taxon>
        <taxon>Fungi</taxon>
        <taxon>Dikarya</taxon>
        <taxon>Ascomycota</taxon>
        <taxon>Pezizomycotina</taxon>
        <taxon>Sordariomycetes</taxon>
        <taxon>Hypocreomycetidae</taxon>
        <taxon>Hypocreales</taxon>
        <taxon>Cordycipitaceae</taxon>
        <taxon>Zarea</taxon>
    </lineage>
</organism>
<evidence type="ECO:0000313" key="1">
    <source>
        <dbReference type="EMBL" id="KAJ2968064.1"/>
    </source>
</evidence>
<proteinExistence type="predicted"/>
<comment type="caution">
    <text evidence="1">The sequence shown here is derived from an EMBL/GenBank/DDBJ whole genome shotgun (WGS) entry which is preliminary data.</text>
</comment>